<evidence type="ECO:0000313" key="3">
    <source>
        <dbReference type="EMBL" id="ORX83553.1"/>
    </source>
</evidence>
<dbReference type="Proteomes" id="UP000193944">
    <property type="component" value="Unassembled WGS sequence"/>
</dbReference>
<protein>
    <submittedName>
        <fullName evidence="3">p-loop containing nucleoside triphosphate hydrolase protein</fullName>
    </submittedName>
</protein>
<dbReference type="InterPro" id="IPR023179">
    <property type="entry name" value="GTP-bd_ortho_bundle_sf"/>
</dbReference>
<dbReference type="GO" id="GO:0005730">
    <property type="term" value="C:nucleolus"/>
    <property type="evidence" value="ECO:0007669"/>
    <property type="project" value="TreeGrafter"/>
</dbReference>
<dbReference type="PANTHER" id="PTHR11089">
    <property type="entry name" value="GTP-BINDING PROTEIN-RELATED"/>
    <property type="match status" value="1"/>
</dbReference>
<sequence length="349" mass="40270">MTVTENVDIILEVIDARDPIGTRTLEIEEAINKDEKIIIIVMTKIDLVPREVVTQWVKYFSAEYPVVPVVCATQENKNKIIGIETLIKYFKTYGESIKNKVDLKEKPVTVGVIGFPGVGKYTLIESFRKFHDKEHEIKIENLITLGENLTLLDCPGVVFAVQEEDDSNIAEIMIRNCVKPKLIEHPEICVTTILNRCTNDQLCKMYNIPPFIDYNDFLLQVGRSKHLVRLSGKVDIEDIAKIVITDFKQNRIPNYTVLPKNQTIPDISKICKNIMKKIKYDNKDIENILSKIKSKCQFPHKLYVIKGYDYAMIDMDRENYFGHDSDDEMEEDEITDEDEDKILNKKGFV</sequence>
<dbReference type="Gene3D" id="3.40.50.300">
    <property type="entry name" value="P-loop containing nucleotide triphosphate hydrolases"/>
    <property type="match status" value="1"/>
</dbReference>
<dbReference type="STRING" id="1754192.A0A1Y1XCV6"/>
<evidence type="ECO:0000256" key="1">
    <source>
        <dbReference type="ARBA" id="ARBA00022741"/>
    </source>
</evidence>
<reference evidence="3 4" key="1">
    <citation type="submission" date="2016-08" db="EMBL/GenBank/DDBJ databases">
        <title>A Parts List for Fungal Cellulosomes Revealed by Comparative Genomics.</title>
        <authorList>
            <consortium name="DOE Joint Genome Institute"/>
            <person name="Haitjema C.H."/>
            <person name="Gilmore S.P."/>
            <person name="Henske J.K."/>
            <person name="Solomon K.V."/>
            <person name="De Groot R."/>
            <person name="Kuo A."/>
            <person name="Mondo S.J."/>
            <person name="Salamov A.A."/>
            <person name="Labutti K."/>
            <person name="Zhao Z."/>
            <person name="Chiniquy J."/>
            <person name="Barry K."/>
            <person name="Brewer H.M."/>
            <person name="Purvine S.O."/>
            <person name="Wright A.T."/>
            <person name="Boxma B."/>
            <person name="Van Alen T."/>
            <person name="Hackstein J.H."/>
            <person name="Baker S.E."/>
            <person name="Grigoriev I.V."/>
            <person name="O'Malley M.A."/>
        </authorList>
    </citation>
    <scope>NUCLEOTIDE SEQUENCE [LARGE SCALE GENOMIC DNA]</scope>
    <source>
        <strain evidence="3 4">S4</strain>
    </source>
</reference>
<keyword evidence="1" id="KW-0547">Nucleotide-binding</keyword>
<dbReference type="GO" id="GO:0005525">
    <property type="term" value="F:GTP binding"/>
    <property type="evidence" value="ECO:0007669"/>
    <property type="project" value="UniProtKB-KW"/>
</dbReference>
<dbReference type="EMBL" id="MCFG01000071">
    <property type="protein sequence ID" value="ORX83553.1"/>
    <property type="molecule type" value="Genomic_DNA"/>
</dbReference>
<dbReference type="PANTHER" id="PTHR11089:SF30">
    <property type="entry name" value="GUANINE NUCLEOTIDE-BINDING PROTEIN-LIKE 3 HOMOLOG"/>
    <property type="match status" value="1"/>
</dbReference>
<name>A0A1Y1XCV6_9FUNG</name>
<evidence type="ECO:0000256" key="2">
    <source>
        <dbReference type="ARBA" id="ARBA00023134"/>
    </source>
</evidence>
<proteinExistence type="predicted"/>
<keyword evidence="4" id="KW-1185">Reference proteome</keyword>
<dbReference type="InterPro" id="IPR050755">
    <property type="entry name" value="TRAFAC_YlqF/YawG_RiboMat"/>
</dbReference>
<dbReference type="InterPro" id="IPR027417">
    <property type="entry name" value="P-loop_NTPase"/>
</dbReference>
<dbReference type="GO" id="GO:0016787">
    <property type="term" value="F:hydrolase activity"/>
    <property type="evidence" value="ECO:0007669"/>
    <property type="project" value="UniProtKB-KW"/>
</dbReference>
<dbReference type="OrthoDB" id="444945at2759"/>
<keyword evidence="2" id="KW-0342">GTP-binding</keyword>
<accession>A0A1Y1XCV6</accession>
<gene>
    <name evidence="3" type="ORF">BCR32DRAFT_243326</name>
</gene>
<dbReference type="AlphaFoldDB" id="A0A1Y1XCV6"/>
<dbReference type="Gene3D" id="1.10.1580.10">
    <property type="match status" value="1"/>
</dbReference>
<evidence type="ECO:0000313" key="4">
    <source>
        <dbReference type="Proteomes" id="UP000193944"/>
    </source>
</evidence>
<keyword evidence="3" id="KW-0378">Hydrolase</keyword>
<comment type="caution">
    <text evidence="3">The sequence shown here is derived from an EMBL/GenBank/DDBJ whole genome shotgun (WGS) entry which is preliminary data.</text>
</comment>
<organism evidence="3 4">
    <name type="scientific">Anaeromyces robustus</name>
    <dbReference type="NCBI Taxonomy" id="1754192"/>
    <lineage>
        <taxon>Eukaryota</taxon>
        <taxon>Fungi</taxon>
        <taxon>Fungi incertae sedis</taxon>
        <taxon>Chytridiomycota</taxon>
        <taxon>Chytridiomycota incertae sedis</taxon>
        <taxon>Neocallimastigomycetes</taxon>
        <taxon>Neocallimastigales</taxon>
        <taxon>Neocallimastigaceae</taxon>
        <taxon>Anaeromyces</taxon>
    </lineage>
</organism>
<dbReference type="SUPFAM" id="SSF52540">
    <property type="entry name" value="P-loop containing nucleoside triphosphate hydrolases"/>
    <property type="match status" value="1"/>
</dbReference>
<reference evidence="3 4" key="2">
    <citation type="submission" date="2016-08" db="EMBL/GenBank/DDBJ databases">
        <title>Pervasive Adenine N6-methylation of Active Genes in Fungi.</title>
        <authorList>
            <consortium name="DOE Joint Genome Institute"/>
            <person name="Mondo S.J."/>
            <person name="Dannebaum R.O."/>
            <person name="Kuo R.C."/>
            <person name="Labutti K."/>
            <person name="Haridas S."/>
            <person name="Kuo A."/>
            <person name="Salamov A."/>
            <person name="Ahrendt S.R."/>
            <person name="Lipzen A."/>
            <person name="Sullivan W."/>
            <person name="Andreopoulos W.B."/>
            <person name="Clum A."/>
            <person name="Lindquist E."/>
            <person name="Daum C."/>
            <person name="Ramamoorthy G.K."/>
            <person name="Gryganskyi A."/>
            <person name="Culley D."/>
            <person name="Magnuson J.K."/>
            <person name="James T.Y."/>
            <person name="O'Malley M.A."/>
            <person name="Stajich J.E."/>
            <person name="Spatafora J.W."/>
            <person name="Visel A."/>
            <person name="Grigoriev I.V."/>
        </authorList>
    </citation>
    <scope>NUCLEOTIDE SEQUENCE [LARGE SCALE GENOMIC DNA]</scope>
    <source>
        <strain evidence="3 4">S4</strain>
    </source>
</reference>